<dbReference type="Gene3D" id="4.10.60.10">
    <property type="entry name" value="Zinc finger, CCHC-type"/>
    <property type="match status" value="1"/>
</dbReference>
<dbReference type="AlphaFoldDB" id="A0AAD7RYS8"/>
<dbReference type="SUPFAM" id="SSF57756">
    <property type="entry name" value="Retrovirus zinc finger-like domains"/>
    <property type="match status" value="1"/>
</dbReference>
<evidence type="ECO:0000256" key="2">
    <source>
        <dbReference type="SAM" id="MobiDB-lite"/>
    </source>
</evidence>
<keyword evidence="5" id="KW-1185">Reference proteome</keyword>
<dbReference type="PROSITE" id="PS50158">
    <property type="entry name" value="ZF_CCHC"/>
    <property type="match status" value="1"/>
</dbReference>
<evidence type="ECO:0000259" key="3">
    <source>
        <dbReference type="PROSITE" id="PS50158"/>
    </source>
</evidence>
<accession>A0AAD7RYS8</accession>
<protein>
    <recommendedName>
        <fullName evidence="3">CCHC-type domain-containing protein</fullName>
    </recommendedName>
</protein>
<evidence type="ECO:0000256" key="1">
    <source>
        <dbReference type="PROSITE-ProRule" id="PRU00047"/>
    </source>
</evidence>
<feature type="region of interest" description="Disordered" evidence="2">
    <location>
        <begin position="82"/>
        <end position="102"/>
    </location>
</feature>
<dbReference type="GO" id="GO:0003676">
    <property type="term" value="F:nucleic acid binding"/>
    <property type="evidence" value="ECO:0007669"/>
    <property type="project" value="InterPro"/>
</dbReference>
<feature type="domain" description="CCHC-type" evidence="3">
    <location>
        <begin position="107"/>
        <end position="121"/>
    </location>
</feature>
<proteinExistence type="predicted"/>
<sequence length="141" mass="15630">MAADVRLHTRQGYPSFGAAEQKELALHAFLQALTPERLRQHVILATPRSLDEALKEAESAEDVLCLAPGQTARPREVDCYEEEEVRWARSPPQQRRQRPPPVRHGCCYRCDEPGHLACVCPAPAPKPQSPWPSGSNTGTAL</sequence>
<dbReference type="EMBL" id="JAINUG010000144">
    <property type="protein sequence ID" value="KAJ8392692.1"/>
    <property type="molecule type" value="Genomic_DNA"/>
</dbReference>
<dbReference type="Proteomes" id="UP001221898">
    <property type="component" value="Unassembled WGS sequence"/>
</dbReference>
<dbReference type="InterPro" id="IPR036875">
    <property type="entry name" value="Znf_CCHC_sf"/>
</dbReference>
<dbReference type="InterPro" id="IPR001878">
    <property type="entry name" value="Znf_CCHC"/>
</dbReference>
<evidence type="ECO:0000313" key="5">
    <source>
        <dbReference type="Proteomes" id="UP001221898"/>
    </source>
</evidence>
<keyword evidence="1" id="KW-0863">Zinc-finger</keyword>
<gene>
    <name evidence="4" type="ORF">AAFF_G00073660</name>
</gene>
<reference evidence="4" key="1">
    <citation type="journal article" date="2023" name="Science">
        <title>Genome structures resolve the early diversification of teleost fishes.</title>
        <authorList>
            <person name="Parey E."/>
            <person name="Louis A."/>
            <person name="Montfort J."/>
            <person name="Bouchez O."/>
            <person name="Roques C."/>
            <person name="Iampietro C."/>
            <person name="Lluch J."/>
            <person name="Castinel A."/>
            <person name="Donnadieu C."/>
            <person name="Desvignes T."/>
            <person name="Floi Bucao C."/>
            <person name="Jouanno E."/>
            <person name="Wen M."/>
            <person name="Mejri S."/>
            <person name="Dirks R."/>
            <person name="Jansen H."/>
            <person name="Henkel C."/>
            <person name="Chen W.J."/>
            <person name="Zahm M."/>
            <person name="Cabau C."/>
            <person name="Klopp C."/>
            <person name="Thompson A.W."/>
            <person name="Robinson-Rechavi M."/>
            <person name="Braasch I."/>
            <person name="Lecointre G."/>
            <person name="Bobe J."/>
            <person name="Postlethwait J.H."/>
            <person name="Berthelot C."/>
            <person name="Roest Crollius H."/>
            <person name="Guiguen Y."/>
        </authorList>
    </citation>
    <scope>NUCLEOTIDE SEQUENCE</scope>
    <source>
        <strain evidence="4">NC1722</strain>
    </source>
</reference>
<keyword evidence="1" id="KW-0862">Zinc</keyword>
<organism evidence="4 5">
    <name type="scientific">Aldrovandia affinis</name>
    <dbReference type="NCBI Taxonomy" id="143900"/>
    <lineage>
        <taxon>Eukaryota</taxon>
        <taxon>Metazoa</taxon>
        <taxon>Chordata</taxon>
        <taxon>Craniata</taxon>
        <taxon>Vertebrata</taxon>
        <taxon>Euteleostomi</taxon>
        <taxon>Actinopterygii</taxon>
        <taxon>Neopterygii</taxon>
        <taxon>Teleostei</taxon>
        <taxon>Notacanthiformes</taxon>
        <taxon>Halosauridae</taxon>
        <taxon>Aldrovandia</taxon>
    </lineage>
</organism>
<evidence type="ECO:0000313" key="4">
    <source>
        <dbReference type="EMBL" id="KAJ8392692.1"/>
    </source>
</evidence>
<comment type="caution">
    <text evidence="4">The sequence shown here is derived from an EMBL/GenBank/DDBJ whole genome shotgun (WGS) entry which is preliminary data.</text>
</comment>
<dbReference type="GO" id="GO:0008270">
    <property type="term" value="F:zinc ion binding"/>
    <property type="evidence" value="ECO:0007669"/>
    <property type="project" value="UniProtKB-KW"/>
</dbReference>
<keyword evidence="1" id="KW-0479">Metal-binding</keyword>
<name>A0AAD7RYS8_9TELE</name>